<proteinExistence type="inferred from homology"/>
<dbReference type="InterPro" id="IPR002347">
    <property type="entry name" value="SDR_fam"/>
</dbReference>
<dbReference type="Pfam" id="PF00106">
    <property type="entry name" value="adh_short"/>
    <property type="match status" value="1"/>
</dbReference>
<dbReference type="InterPro" id="IPR051911">
    <property type="entry name" value="SDR_oxidoreductase"/>
</dbReference>
<dbReference type="Proteomes" id="UP000277580">
    <property type="component" value="Unassembled WGS sequence"/>
</dbReference>
<dbReference type="Gene3D" id="3.40.50.720">
    <property type="entry name" value="NAD(P)-binding Rossmann-like Domain"/>
    <property type="match status" value="1"/>
</dbReference>
<evidence type="ECO:0000256" key="1">
    <source>
        <dbReference type="ARBA" id="ARBA00006484"/>
    </source>
</evidence>
<dbReference type="CDD" id="cd05374">
    <property type="entry name" value="17beta-HSD-like_SDR_c"/>
    <property type="match status" value="1"/>
</dbReference>
<evidence type="ECO:0000256" key="4">
    <source>
        <dbReference type="RuleBase" id="RU000363"/>
    </source>
</evidence>
<dbReference type="GO" id="GO:0016491">
    <property type="term" value="F:oxidoreductase activity"/>
    <property type="evidence" value="ECO:0007669"/>
    <property type="project" value="UniProtKB-KW"/>
</dbReference>
<keyword evidence="6" id="KW-1185">Reference proteome</keyword>
<dbReference type="OrthoDB" id="1274115at2759"/>
<dbReference type="EMBL" id="ML119105">
    <property type="protein sequence ID" value="RPB17545.1"/>
    <property type="molecule type" value="Genomic_DNA"/>
</dbReference>
<comment type="similarity">
    <text evidence="1 4">Belongs to the short-chain dehydrogenases/reductases (SDR) family.</text>
</comment>
<evidence type="ECO:0000313" key="6">
    <source>
        <dbReference type="Proteomes" id="UP000277580"/>
    </source>
</evidence>
<evidence type="ECO:0000256" key="2">
    <source>
        <dbReference type="ARBA" id="ARBA00022857"/>
    </source>
</evidence>
<dbReference type="SUPFAM" id="SSF51735">
    <property type="entry name" value="NAD(P)-binding Rossmann-fold domains"/>
    <property type="match status" value="1"/>
</dbReference>
<dbReference type="InterPro" id="IPR020904">
    <property type="entry name" value="Sc_DH/Rdtase_CS"/>
</dbReference>
<sequence>MSPQIWLITGTSSGFGGLLTKAALAHGDKVIATARDPAKIADLKALGAATLALDVTDTEENVNKTITAAVEIYGHIDILVNNAAYILEGAIEECSPEEEFKSWNTNVFGVTKVLRAVLPYMRLCRSGVIANMGSIGGWRGYGGAGMYGASKYAIAGLSEGLRQEVAPLGIDVVCIEPGYFRTNFLAPGHRTSSAKHIADYDPVMEPLRNMLSAYNGKQPGDPEKGARVIVEILTKTGRVQGKVLPGRIPLGSDALKVIGGFCADTGKTLEEWKDIASSTDHDDVAKN</sequence>
<name>A0A3N4LHW7_9PEZI</name>
<dbReference type="PRINTS" id="PR00080">
    <property type="entry name" value="SDRFAMILY"/>
</dbReference>
<evidence type="ECO:0000313" key="5">
    <source>
        <dbReference type="EMBL" id="RPB17545.1"/>
    </source>
</evidence>
<protein>
    <submittedName>
        <fullName evidence="5">NAD(P)-binding protein</fullName>
    </submittedName>
</protein>
<dbReference type="InterPro" id="IPR036291">
    <property type="entry name" value="NAD(P)-bd_dom_sf"/>
</dbReference>
<gene>
    <name evidence="5" type="ORF">P167DRAFT_556068</name>
</gene>
<dbReference type="AlphaFoldDB" id="A0A3N4LHW7"/>
<keyword evidence="3" id="KW-0560">Oxidoreductase</keyword>
<evidence type="ECO:0000256" key="3">
    <source>
        <dbReference type="ARBA" id="ARBA00023002"/>
    </source>
</evidence>
<dbReference type="InParanoid" id="A0A3N4LHW7"/>
<accession>A0A3N4LHW7</accession>
<reference evidence="5 6" key="1">
    <citation type="journal article" date="2018" name="Nat. Ecol. Evol.">
        <title>Pezizomycetes genomes reveal the molecular basis of ectomycorrhizal truffle lifestyle.</title>
        <authorList>
            <person name="Murat C."/>
            <person name="Payen T."/>
            <person name="Noel B."/>
            <person name="Kuo A."/>
            <person name="Morin E."/>
            <person name="Chen J."/>
            <person name="Kohler A."/>
            <person name="Krizsan K."/>
            <person name="Balestrini R."/>
            <person name="Da Silva C."/>
            <person name="Montanini B."/>
            <person name="Hainaut M."/>
            <person name="Levati E."/>
            <person name="Barry K.W."/>
            <person name="Belfiori B."/>
            <person name="Cichocki N."/>
            <person name="Clum A."/>
            <person name="Dockter R.B."/>
            <person name="Fauchery L."/>
            <person name="Guy J."/>
            <person name="Iotti M."/>
            <person name="Le Tacon F."/>
            <person name="Lindquist E.A."/>
            <person name="Lipzen A."/>
            <person name="Malagnac F."/>
            <person name="Mello A."/>
            <person name="Molinier V."/>
            <person name="Miyauchi S."/>
            <person name="Poulain J."/>
            <person name="Riccioni C."/>
            <person name="Rubini A."/>
            <person name="Sitrit Y."/>
            <person name="Splivallo R."/>
            <person name="Traeger S."/>
            <person name="Wang M."/>
            <person name="Zifcakova L."/>
            <person name="Wipf D."/>
            <person name="Zambonelli A."/>
            <person name="Paolocci F."/>
            <person name="Nowrousian M."/>
            <person name="Ottonello S."/>
            <person name="Baldrian P."/>
            <person name="Spatafora J.W."/>
            <person name="Henrissat B."/>
            <person name="Nagy L.G."/>
            <person name="Aury J.M."/>
            <person name="Wincker P."/>
            <person name="Grigoriev I.V."/>
            <person name="Bonfante P."/>
            <person name="Martin F.M."/>
        </authorList>
    </citation>
    <scope>NUCLEOTIDE SEQUENCE [LARGE SCALE GENOMIC DNA]</scope>
    <source>
        <strain evidence="5 6">CCBAS932</strain>
    </source>
</reference>
<organism evidence="5 6">
    <name type="scientific">Morchella conica CCBAS932</name>
    <dbReference type="NCBI Taxonomy" id="1392247"/>
    <lineage>
        <taxon>Eukaryota</taxon>
        <taxon>Fungi</taxon>
        <taxon>Dikarya</taxon>
        <taxon>Ascomycota</taxon>
        <taxon>Pezizomycotina</taxon>
        <taxon>Pezizomycetes</taxon>
        <taxon>Pezizales</taxon>
        <taxon>Morchellaceae</taxon>
        <taxon>Morchella</taxon>
    </lineage>
</organism>
<dbReference type="PROSITE" id="PS00061">
    <property type="entry name" value="ADH_SHORT"/>
    <property type="match status" value="1"/>
</dbReference>
<dbReference type="PANTHER" id="PTHR43976:SF16">
    <property type="entry name" value="SHORT-CHAIN DEHYDROGENASE_REDUCTASE FAMILY PROTEIN"/>
    <property type="match status" value="1"/>
</dbReference>
<dbReference type="STRING" id="1392247.A0A3N4LHW7"/>
<dbReference type="PANTHER" id="PTHR43976">
    <property type="entry name" value="SHORT CHAIN DEHYDROGENASE"/>
    <property type="match status" value="1"/>
</dbReference>
<dbReference type="PRINTS" id="PR00081">
    <property type="entry name" value="GDHRDH"/>
</dbReference>
<keyword evidence="2" id="KW-0521">NADP</keyword>